<organism evidence="1 2">
    <name type="scientific">Oedothorax gibbosus</name>
    <dbReference type="NCBI Taxonomy" id="931172"/>
    <lineage>
        <taxon>Eukaryota</taxon>
        <taxon>Metazoa</taxon>
        <taxon>Ecdysozoa</taxon>
        <taxon>Arthropoda</taxon>
        <taxon>Chelicerata</taxon>
        <taxon>Arachnida</taxon>
        <taxon>Araneae</taxon>
        <taxon>Araneomorphae</taxon>
        <taxon>Entelegynae</taxon>
        <taxon>Araneoidea</taxon>
        <taxon>Linyphiidae</taxon>
        <taxon>Erigoninae</taxon>
        <taxon>Oedothorax</taxon>
    </lineage>
</organism>
<comment type="caution">
    <text evidence="1">The sequence shown here is derived from an EMBL/GenBank/DDBJ whole genome shotgun (WGS) entry which is preliminary data.</text>
</comment>
<sequence>MTLPDVDQHVPEMIAGDRVKEYHSELQIIGQHSDHDLDADDSWYEEFSNDTLEKARESKKENFSWGE</sequence>
<feature type="non-terminal residue" evidence="1">
    <location>
        <position position="67"/>
    </location>
</feature>
<proteinExistence type="predicted"/>
<dbReference type="EMBL" id="JAFNEN010002302">
    <property type="protein sequence ID" value="KAG8172859.1"/>
    <property type="molecule type" value="Genomic_DNA"/>
</dbReference>
<keyword evidence="2" id="KW-1185">Reference proteome</keyword>
<evidence type="ECO:0000313" key="1">
    <source>
        <dbReference type="EMBL" id="KAG8172859.1"/>
    </source>
</evidence>
<gene>
    <name evidence="1" type="ORF">JTE90_000189</name>
</gene>
<name>A0AAV6TMQ8_9ARAC</name>
<protein>
    <submittedName>
        <fullName evidence="1">Uncharacterized protein</fullName>
    </submittedName>
</protein>
<dbReference type="Proteomes" id="UP000827092">
    <property type="component" value="Unassembled WGS sequence"/>
</dbReference>
<evidence type="ECO:0000313" key="2">
    <source>
        <dbReference type="Proteomes" id="UP000827092"/>
    </source>
</evidence>
<accession>A0AAV6TMQ8</accession>
<dbReference type="AlphaFoldDB" id="A0AAV6TMQ8"/>
<reference evidence="1 2" key="1">
    <citation type="journal article" date="2022" name="Nat. Ecol. Evol.">
        <title>A masculinizing supergene underlies an exaggerated male reproductive morph in a spider.</title>
        <authorList>
            <person name="Hendrickx F."/>
            <person name="De Corte Z."/>
            <person name="Sonet G."/>
            <person name="Van Belleghem S.M."/>
            <person name="Kostlbacher S."/>
            <person name="Vangestel C."/>
        </authorList>
    </citation>
    <scope>NUCLEOTIDE SEQUENCE [LARGE SCALE GENOMIC DNA]</scope>
    <source>
        <strain evidence="1">W744_W776</strain>
    </source>
</reference>